<dbReference type="EMBL" id="CAVNYO010000412">
    <property type="protein sequence ID" value="CAK5276708.1"/>
    <property type="molecule type" value="Genomic_DNA"/>
</dbReference>
<evidence type="ECO:0000256" key="1">
    <source>
        <dbReference type="SAM" id="MobiDB-lite"/>
    </source>
</evidence>
<feature type="signal peptide" evidence="2">
    <location>
        <begin position="1"/>
        <end position="21"/>
    </location>
</feature>
<gene>
    <name evidence="3" type="ORF">MYCIT1_LOCUS25191</name>
</gene>
<feature type="chain" id="PRO_5042292533" description="F-box domain-containing protein" evidence="2">
    <location>
        <begin position="22"/>
        <end position="600"/>
    </location>
</feature>
<keyword evidence="2" id="KW-0732">Signal</keyword>
<feature type="region of interest" description="Disordered" evidence="1">
    <location>
        <begin position="564"/>
        <end position="600"/>
    </location>
</feature>
<evidence type="ECO:0000256" key="2">
    <source>
        <dbReference type="SAM" id="SignalP"/>
    </source>
</evidence>
<name>A0AAD2HKV3_9AGAR</name>
<sequence length="600" mass="66003">TGNDCCLIIINLFCLVDTSRGQGSSGGWTQRGCDLLNDPPPAPSRALLTRSPTHLTMTPPSPDATRRRPPIDALPTELLAYILTLATHAPDAEPRPATVPDPEQEGGDMCTYQPFDAASVKRPLRYAGTCRRWRAVAFDTPLLWTNICVTPDMFVPGCPADGGDEVLDTCWLELYCRLSRNRALDILIDGRDMEWRHADPRCYTPWFTTNHMTHALSVLLPHLGRWRSISVLTDVYSPMHVALKALDTFLVAYGAPFLESIRLMRCDAYAAFSRDSPVSDPAQLFLASATNHRGLLPSLRHLTMRGVPACWSSVAAQLTDKLCSLEISHLPRPAQPTVTNFVVLLSAAKNVSRLVMNGAGPSLQDVGQDFLDSAPIGPSLPLLSHVVLGIRKTAVGFALLHMLHGAPKMHHLTLEDASDPAERRSVDCAPLIAFLHLRPNAGLFPTLAELRLRRVRFGGPVPPGAHVPYLELISVEPNALDVQADEVCIRGPIQLPRRPLALSIEDSCDMVQTMCLGKGDKAPRLVTVHEFEGPDGDGLREYRNFGSTEMRIVTRASRCAEWWEESSNAPSSDSEDSEVGSSKLRRGSDPYKLDWPLELY</sequence>
<organism evidence="3 4">
    <name type="scientific">Mycena citricolor</name>
    <dbReference type="NCBI Taxonomy" id="2018698"/>
    <lineage>
        <taxon>Eukaryota</taxon>
        <taxon>Fungi</taxon>
        <taxon>Dikarya</taxon>
        <taxon>Basidiomycota</taxon>
        <taxon>Agaricomycotina</taxon>
        <taxon>Agaricomycetes</taxon>
        <taxon>Agaricomycetidae</taxon>
        <taxon>Agaricales</taxon>
        <taxon>Marasmiineae</taxon>
        <taxon>Mycenaceae</taxon>
        <taxon>Mycena</taxon>
    </lineage>
</organism>
<evidence type="ECO:0000313" key="4">
    <source>
        <dbReference type="Proteomes" id="UP001295794"/>
    </source>
</evidence>
<feature type="region of interest" description="Disordered" evidence="1">
    <location>
        <begin position="45"/>
        <end position="68"/>
    </location>
</feature>
<accession>A0AAD2HKV3</accession>
<comment type="caution">
    <text evidence="3">The sequence shown here is derived from an EMBL/GenBank/DDBJ whole genome shotgun (WGS) entry which is preliminary data.</text>
</comment>
<dbReference type="Gene3D" id="1.20.1280.50">
    <property type="match status" value="1"/>
</dbReference>
<evidence type="ECO:0000313" key="3">
    <source>
        <dbReference type="EMBL" id="CAK5276708.1"/>
    </source>
</evidence>
<reference evidence="3" key="1">
    <citation type="submission" date="2023-11" db="EMBL/GenBank/DDBJ databases">
        <authorList>
            <person name="De Vega J J."/>
            <person name="De Vega J J."/>
        </authorList>
    </citation>
    <scope>NUCLEOTIDE SEQUENCE</scope>
</reference>
<dbReference type="AlphaFoldDB" id="A0AAD2HKV3"/>
<feature type="non-terminal residue" evidence="3">
    <location>
        <position position="600"/>
    </location>
</feature>
<protein>
    <recommendedName>
        <fullName evidence="5">F-box domain-containing protein</fullName>
    </recommendedName>
</protein>
<evidence type="ECO:0008006" key="5">
    <source>
        <dbReference type="Google" id="ProtNLM"/>
    </source>
</evidence>
<proteinExistence type="predicted"/>
<dbReference type="Proteomes" id="UP001295794">
    <property type="component" value="Unassembled WGS sequence"/>
</dbReference>
<keyword evidence="4" id="KW-1185">Reference proteome</keyword>